<evidence type="ECO:0000259" key="14">
    <source>
        <dbReference type="PROSITE" id="PS50102"/>
    </source>
</evidence>
<feature type="compositionally biased region" description="Polar residues" evidence="13">
    <location>
        <begin position="548"/>
        <end position="558"/>
    </location>
</feature>
<feature type="region of interest" description="Disordered" evidence="13">
    <location>
        <begin position="140"/>
        <end position="159"/>
    </location>
</feature>
<evidence type="ECO:0000313" key="17">
    <source>
        <dbReference type="Proteomes" id="UP000188354"/>
    </source>
</evidence>
<dbReference type="Gramene" id="OIW08769">
    <property type="protein sequence ID" value="OIW08769"/>
    <property type="gene ID" value="TanjilG_16350"/>
</dbReference>
<dbReference type="PANTHER" id="PTHR11208">
    <property type="entry name" value="RNA-BINDING PROTEIN RELATED"/>
    <property type="match status" value="1"/>
</dbReference>
<name>A0A1J7I1Y8_LUPAN</name>
<dbReference type="AlphaFoldDB" id="A0A1J7I1Y8"/>
<dbReference type="FunFam" id="3.30.70.330:FF:000475">
    <property type="entry name" value="splicing factor-like protein 1"/>
    <property type="match status" value="1"/>
</dbReference>
<evidence type="ECO:0000256" key="10">
    <source>
        <dbReference type="ARBA" id="ARBA00023242"/>
    </source>
</evidence>
<feature type="compositionally biased region" description="Polar residues" evidence="13">
    <location>
        <begin position="1184"/>
        <end position="1196"/>
    </location>
</feature>
<protein>
    <recommendedName>
        <fullName evidence="18">Branchpoint-bridging protein</fullName>
    </recommendedName>
</protein>
<feature type="region of interest" description="Disordered" evidence="13">
    <location>
        <begin position="611"/>
        <end position="630"/>
    </location>
</feature>
<feature type="region of interest" description="Disordered" evidence="13">
    <location>
        <begin position="517"/>
        <end position="571"/>
    </location>
</feature>
<feature type="compositionally biased region" description="Polar residues" evidence="13">
    <location>
        <begin position="1010"/>
        <end position="1025"/>
    </location>
</feature>
<feature type="domain" description="RRM" evidence="14">
    <location>
        <begin position="442"/>
        <end position="520"/>
    </location>
</feature>
<evidence type="ECO:0000256" key="12">
    <source>
        <dbReference type="PROSITE-ProRule" id="PRU00176"/>
    </source>
</evidence>
<feature type="compositionally biased region" description="Pro residues" evidence="13">
    <location>
        <begin position="1081"/>
        <end position="1091"/>
    </location>
</feature>
<keyword evidence="3" id="KW-0507">mRNA processing</keyword>
<evidence type="ECO:0000256" key="2">
    <source>
        <dbReference type="ARBA" id="ARBA00010382"/>
    </source>
</evidence>
<dbReference type="Gene3D" id="4.10.60.10">
    <property type="entry name" value="Zinc finger, CCHC-type"/>
    <property type="match status" value="2"/>
</dbReference>
<dbReference type="SUPFAM" id="SSF54928">
    <property type="entry name" value="RNA-binding domain, RBD"/>
    <property type="match status" value="2"/>
</dbReference>
<dbReference type="CDD" id="cd02395">
    <property type="entry name" value="KH-I_BBP"/>
    <property type="match status" value="2"/>
</dbReference>
<keyword evidence="7" id="KW-0862">Zinc</keyword>
<evidence type="ECO:0000256" key="7">
    <source>
        <dbReference type="ARBA" id="ARBA00022833"/>
    </source>
</evidence>
<dbReference type="InterPro" id="IPR000504">
    <property type="entry name" value="RRM_dom"/>
</dbReference>
<dbReference type="EMBL" id="CM007367">
    <property type="protein sequence ID" value="OIW08769.1"/>
    <property type="molecule type" value="Genomic_DNA"/>
</dbReference>
<dbReference type="GO" id="GO:0048024">
    <property type="term" value="P:regulation of mRNA splicing, via spliceosome"/>
    <property type="evidence" value="ECO:0007669"/>
    <property type="project" value="TreeGrafter"/>
</dbReference>
<dbReference type="InterPro" id="IPR035979">
    <property type="entry name" value="RBD_domain_sf"/>
</dbReference>
<keyword evidence="17" id="KW-1185">Reference proteome</keyword>
<dbReference type="InterPro" id="IPR036612">
    <property type="entry name" value="KH_dom_type_1_sf"/>
</dbReference>
<feature type="compositionally biased region" description="Pro residues" evidence="13">
    <location>
        <begin position="1201"/>
        <end position="1210"/>
    </location>
</feature>
<dbReference type="SUPFAM" id="SSF57756">
    <property type="entry name" value="Retrovirus zinc finger-like domains"/>
    <property type="match status" value="2"/>
</dbReference>
<dbReference type="PROSITE" id="PS50102">
    <property type="entry name" value="RRM"/>
    <property type="match status" value="2"/>
</dbReference>
<dbReference type="InterPro" id="IPR047086">
    <property type="entry name" value="SF1-HH_sf"/>
</dbReference>
<dbReference type="GO" id="GO:0003729">
    <property type="term" value="F:mRNA binding"/>
    <property type="evidence" value="ECO:0007669"/>
    <property type="project" value="UniProtKB-ARBA"/>
</dbReference>
<dbReference type="InterPro" id="IPR001878">
    <property type="entry name" value="Znf_CCHC"/>
</dbReference>
<feature type="domain" description="CCHC-type" evidence="15">
    <location>
        <begin position="798"/>
        <end position="812"/>
    </location>
</feature>
<feature type="domain" description="CCHC-type" evidence="15">
    <location>
        <begin position="353"/>
        <end position="367"/>
    </location>
</feature>
<dbReference type="SMART" id="SM00322">
    <property type="entry name" value="KH"/>
    <property type="match status" value="2"/>
</dbReference>
<evidence type="ECO:0008006" key="18">
    <source>
        <dbReference type="Google" id="ProtNLM"/>
    </source>
</evidence>
<dbReference type="Gene3D" id="3.30.1370.10">
    <property type="entry name" value="K Homology domain, type 1"/>
    <property type="match status" value="2"/>
</dbReference>
<evidence type="ECO:0000256" key="1">
    <source>
        <dbReference type="ARBA" id="ARBA00004123"/>
    </source>
</evidence>
<dbReference type="GO" id="GO:0005634">
    <property type="term" value="C:nucleus"/>
    <property type="evidence" value="ECO:0007669"/>
    <property type="project" value="UniProtKB-SubCell"/>
</dbReference>
<evidence type="ECO:0000256" key="5">
    <source>
        <dbReference type="ARBA" id="ARBA00022737"/>
    </source>
</evidence>
<keyword evidence="5" id="KW-0677">Repeat</keyword>
<dbReference type="GO" id="GO:0010629">
    <property type="term" value="P:negative regulation of gene expression"/>
    <property type="evidence" value="ECO:0007669"/>
    <property type="project" value="UniProtKB-ARBA"/>
</dbReference>
<dbReference type="InterPro" id="IPR055256">
    <property type="entry name" value="KH_1_KHDC4/BBP-like"/>
</dbReference>
<comment type="subcellular location">
    <subcellularLocation>
        <location evidence="1">Nucleus</location>
    </subcellularLocation>
</comment>
<feature type="compositionally biased region" description="Pro residues" evidence="13">
    <location>
        <begin position="992"/>
        <end position="1004"/>
    </location>
</feature>
<dbReference type="InterPro" id="IPR012677">
    <property type="entry name" value="Nucleotide-bd_a/b_plait_sf"/>
</dbReference>
<organism evidence="16 17">
    <name type="scientific">Lupinus angustifolius</name>
    <name type="common">Narrow-leaved blue lupine</name>
    <dbReference type="NCBI Taxonomy" id="3871"/>
    <lineage>
        <taxon>Eukaryota</taxon>
        <taxon>Viridiplantae</taxon>
        <taxon>Streptophyta</taxon>
        <taxon>Embryophyta</taxon>
        <taxon>Tracheophyta</taxon>
        <taxon>Spermatophyta</taxon>
        <taxon>Magnoliopsida</taxon>
        <taxon>eudicotyledons</taxon>
        <taxon>Gunneridae</taxon>
        <taxon>Pentapetalae</taxon>
        <taxon>rosids</taxon>
        <taxon>fabids</taxon>
        <taxon>Fabales</taxon>
        <taxon>Fabaceae</taxon>
        <taxon>Papilionoideae</taxon>
        <taxon>50 kb inversion clade</taxon>
        <taxon>genistoids sensu lato</taxon>
        <taxon>core genistoids</taxon>
        <taxon>Genisteae</taxon>
        <taxon>Lupinus</taxon>
    </lineage>
</organism>
<keyword evidence="10" id="KW-0539">Nucleus</keyword>
<evidence type="ECO:0000256" key="3">
    <source>
        <dbReference type="ARBA" id="ARBA00022664"/>
    </source>
</evidence>
<dbReference type="SMART" id="SM00360">
    <property type="entry name" value="RRM"/>
    <property type="match status" value="2"/>
</dbReference>
<dbReference type="GO" id="GO:0009967">
    <property type="term" value="P:positive regulation of signal transduction"/>
    <property type="evidence" value="ECO:0007669"/>
    <property type="project" value="UniProtKB-ARBA"/>
</dbReference>
<dbReference type="Pfam" id="PF16275">
    <property type="entry name" value="SF1-HH"/>
    <property type="match status" value="2"/>
</dbReference>
<evidence type="ECO:0000256" key="6">
    <source>
        <dbReference type="ARBA" id="ARBA00022771"/>
    </source>
</evidence>
<dbReference type="InterPro" id="IPR032570">
    <property type="entry name" value="SF1-HH"/>
</dbReference>
<dbReference type="Gene3D" id="3.30.70.330">
    <property type="match status" value="2"/>
</dbReference>
<dbReference type="STRING" id="3871.A0A1J7I1Y8"/>
<keyword evidence="8 12" id="KW-0694">RNA-binding</keyword>
<dbReference type="Pfam" id="PF00076">
    <property type="entry name" value="RRM_1"/>
    <property type="match status" value="2"/>
</dbReference>
<feature type="domain" description="RRM" evidence="14">
    <location>
        <begin position="913"/>
        <end position="991"/>
    </location>
</feature>
<dbReference type="InterPro" id="IPR004087">
    <property type="entry name" value="KH_dom"/>
</dbReference>
<sequence length="1231" mass="133733">MDSNPNPLSAPHAASEAPPPPETPDANGNGSHPRAPKPLISDSAAVTSGTTEKDQSGGEEETTSKRRRRKSRWDPQPDSNEQNGSDSGTKKRKSRWAEEPTPVSIHLGDLMGLGGIELDSEIPVLNSRLLEISRMMQSGLPLDDRPEGARSPSPEPVYDNMGVRINTREYRARERLQKERQEIISAIIKKNPAFKPPADYRPPKLHKKLYIPMKEYPGYNFIGLIIGPRGNTQKRMEKETGAKIVIRGKGSVKEGRLQQKRDYKPDLSDNEDLHVLVEAETQESLDAAAGMVEKLLQPVDEVLNEHKRQQLKELAALNGTIRDEEFCRLCGEPGHRQYACPTRNSTFKSEVVCKHCGDGGHPSIDCPVKGATGKKMDDEYQNFLAELGGSVPESATTQTNVLAIGSGNSGSNPPWANNFGSSGGTQHAGLGFNPAKKEIDDTNLYIGYLPPTLEDDGLIQLFQQFGEIVMAKVIKDRLTGLSKGYGFVKYADVQMANTAIASMNGYHLEGRTISAAVTSGTTEKDQSGGEEETTSKRRRRKSRWDPQPDSNEQNGSDSGTKKRKSRWAEEPTPVSIHLGDLMGLGGIELDSEIPVLNSRLLEISRMMQSGLPLDDRPEGARSPSPEPVYDNMGVRINTREYRARERLQKERQEIISAIIKKNPAFKPPADYRPPKLHKKLYIPMKEYPGYNFIGLIIGPRGNTQKRMEKETGAKIVIRGKGSVKEGRLQQKRDYKPDLSDNEDLHVLVEAETQESLDAAAGMVEKLLQPVDEVLNEHKRQQLKELAALNGTIRDEEFCRLCGEPGHRQYACPTRNSTFKSEVVCKHCGDGGHPSIDCPVKGATGKKMDDEYQNFLAELGGSVPESATTQTNVLAIGSGNSGSNPPWANNSGSSGGTQHAGLGFNPAKKEIDDTNLYIGYLPPTLEDDGLIQLFQQFGEIVMAKVIKDRLTGLSKGYGFVKYADVQMANTAIASMNGYHLEGRTIAVRVAGKPPQPVVPPGPPASAVPTYPVQTQPHSAYPSQQYSVGGPLGSAPPGSYGRNPVPWGPPVPPPYAQYPPPPPGSTVYPPMQGYPMAPHGVQYPPPPGAPPQPATTSGEAHQSYPPGVQTENSTSSTQPVLANVYGNSVTSMPPPAQNTFPASYGYPPYYAAVPPPLPVPVSAADQPHNMANVPWASNPPVPPSTASPAENQSQSTGNVPWATNPPVPPPPSSAEKSSYGADSEYEKFIAEMK</sequence>
<dbReference type="PROSITE" id="PS50084">
    <property type="entry name" value="KH_TYPE_1"/>
    <property type="match status" value="2"/>
</dbReference>
<reference evidence="16 17" key="1">
    <citation type="journal article" date="2017" name="Plant Biotechnol. J.">
        <title>A comprehensive draft genome sequence for lupin (Lupinus angustifolius), an emerging health food: insights into plant-microbe interactions and legume evolution.</title>
        <authorList>
            <person name="Hane J.K."/>
            <person name="Ming Y."/>
            <person name="Kamphuis L.G."/>
            <person name="Nelson M.N."/>
            <person name="Garg G."/>
            <person name="Atkins C.A."/>
            <person name="Bayer P.E."/>
            <person name="Bravo A."/>
            <person name="Bringans S."/>
            <person name="Cannon S."/>
            <person name="Edwards D."/>
            <person name="Foley R."/>
            <person name="Gao L.L."/>
            <person name="Harrison M.J."/>
            <person name="Huang W."/>
            <person name="Hurgobin B."/>
            <person name="Li S."/>
            <person name="Liu C.W."/>
            <person name="McGrath A."/>
            <person name="Morahan G."/>
            <person name="Murray J."/>
            <person name="Weller J."/>
            <person name="Jian J."/>
            <person name="Singh K.B."/>
        </authorList>
    </citation>
    <scope>NUCLEOTIDE SEQUENCE [LARGE SCALE GENOMIC DNA]</scope>
    <source>
        <strain evidence="17">cv. Tanjil</strain>
        <tissue evidence="16">Whole plant</tissue>
    </source>
</reference>
<evidence type="ECO:0000313" key="16">
    <source>
        <dbReference type="EMBL" id="OIW08769.1"/>
    </source>
</evidence>
<dbReference type="Proteomes" id="UP000188354">
    <property type="component" value="Chromosome LG07"/>
</dbReference>
<keyword evidence="9" id="KW-0508">mRNA splicing</keyword>
<dbReference type="FunFam" id="4.10.60.10:FF:000011">
    <property type="entry name" value="splicing factor 1"/>
    <property type="match status" value="2"/>
</dbReference>
<evidence type="ECO:0000259" key="15">
    <source>
        <dbReference type="PROSITE" id="PS50158"/>
    </source>
</evidence>
<feature type="region of interest" description="Disordered" evidence="13">
    <location>
        <begin position="1153"/>
        <end position="1220"/>
    </location>
</feature>
<dbReference type="GO" id="GO:0005737">
    <property type="term" value="C:cytoplasm"/>
    <property type="evidence" value="ECO:0007669"/>
    <property type="project" value="UniProtKB-ARBA"/>
</dbReference>
<dbReference type="SUPFAM" id="SSF54791">
    <property type="entry name" value="Eukaryotic type KH-domain (KH-domain type I)"/>
    <property type="match status" value="2"/>
</dbReference>
<feature type="compositionally biased region" description="Polar residues" evidence="13">
    <location>
        <begin position="77"/>
        <end position="87"/>
    </location>
</feature>
<dbReference type="GO" id="GO:0006397">
    <property type="term" value="P:mRNA processing"/>
    <property type="evidence" value="ECO:0007669"/>
    <property type="project" value="UniProtKB-KW"/>
</dbReference>
<dbReference type="InterPro" id="IPR036875">
    <property type="entry name" value="Znf_CCHC_sf"/>
</dbReference>
<dbReference type="PROSITE" id="PS50158">
    <property type="entry name" value="ZF_CCHC"/>
    <property type="match status" value="4"/>
</dbReference>
<evidence type="ECO:0000256" key="11">
    <source>
        <dbReference type="PROSITE-ProRule" id="PRU00047"/>
    </source>
</evidence>
<proteinExistence type="inferred from homology"/>
<feature type="compositionally biased region" description="Low complexity" evidence="13">
    <location>
        <begin position="7"/>
        <end position="16"/>
    </location>
</feature>
<feature type="region of interest" description="Disordered" evidence="13">
    <location>
        <begin position="990"/>
        <end position="1043"/>
    </location>
</feature>
<dbReference type="FunFam" id="3.30.1370.10:FF:000047">
    <property type="entry name" value="splicing factor-like protein 1"/>
    <property type="match status" value="2"/>
</dbReference>
<dbReference type="InterPro" id="IPR045071">
    <property type="entry name" value="BBP-like"/>
</dbReference>
<dbReference type="SMART" id="SM00343">
    <property type="entry name" value="ZnF_C2HC"/>
    <property type="match status" value="4"/>
</dbReference>
<feature type="domain" description="CCHC-type" evidence="15">
    <location>
        <begin position="824"/>
        <end position="838"/>
    </location>
</feature>
<feature type="region of interest" description="Disordered" evidence="13">
    <location>
        <begin position="1076"/>
        <end position="1114"/>
    </location>
</feature>
<dbReference type="GO" id="GO:0008380">
    <property type="term" value="P:RNA splicing"/>
    <property type="evidence" value="ECO:0007669"/>
    <property type="project" value="UniProtKB-KW"/>
</dbReference>
<feature type="region of interest" description="Disordered" evidence="13">
    <location>
        <begin position="877"/>
        <end position="904"/>
    </location>
</feature>
<feature type="domain" description="CCHC-type" evidence="15">
    <location>
        <begin position="327"/>
        <end position="341"/>
    </location>
</feature>
<keyword evidence="6 11" id="KW-0863">Zinc-finger</keyword>
<evidence type="ECO:0000256" key="4">
    <source>
        <dbReference type="ARBA" id="ARBA00022723"/>
    </source>
</evidence>
<evidence type="ECO:0000256" key="9">
    <source>
        <dbReference type="ARBA" id="ARBA00023187"/>
    </source>
</evidence>
<dbReference type="Gene3D" id="6.10.140.1790">
    <property type="match status" value="2"/>
</dbReference>
<feature type="compositionally biased region" description="Polar residues" evidence="13">
    <location>
        <begin position="880"/>
        <end position="891"/>
    </location>
</feature>
<accession>A0A1J7I1Y8</accession>
<evidence type="ECO:0000256" key="8">
    <source>
        <dbReference type="ARBA" id="ARBA00022884"/>
    </source>
</evidence>
<dbReference type="Pfam" id="PF22675">
    <property type="entry name" value="KH-I_KHDC4-BBP"/>
    <property type="match status" value="2"/>
</dbReference>
<dbReference type="PANTHER" id="PTHR11208:SF45">
    <property type="entry name" value="SPLICING FACTOR 1"/>
    <property type="match status" value="1"/>
</dbReference>
<dbReference type="FunFam" id="3.30.70.330:FF:000383">
    <property type="entry name" value="Sex lethal, isoform D"/>
    <property type="match status" value="1"/>
</dbReference>
<gene>
    <name evidence="16" type="ORF">TanjilG_16350</name>
</gene>
<evidence type="ECO:0000256" key="13">
    <source>
        <dbReference type="SAM" id="MobiDB-lite"/>
    </source>
</evidence>
<dbReference type="GO" id="GO:0008270">
    <property type="term" value="F:zinc ion binding"/>
    <property type="evidence" value="ECO:0007669"/>
    <property type="project" value="UniProtKB-KW"/>
</dbReference>
<feature type="region of interest" description="Disordered" evidence="13">
    <location>
        <begin position="1"/>
        <end position="100"/>
    </location>
</feature>
<comment type="similarity">
    <text evidence="2">Belongs to the BBP/SF1 family.</text>
</comment>
<keyword evidence="4" id="KW-0479">Metal-binding</keyword>